<evidence type="ECO:0000313" key="11">
    <source>
        <dbReference type="EMBL" id="QTA91845.1"/>
    </source>
</evidence>
<dbReference type="InterPro" id="IPR002524">
    <property type="entry name" value="Cation_efflux"/>
</dbReference>
<evidence type="ECO:0000313" key="12">
    <source>
        <dbReference type="Proteomes" id="UP000663722"/>
    </source>
</evidence>
<dbReference type="EMBL" id="CP061800">
    <property type="protein sequence ID" value="QTA91845.1"/>
    <property type="molecule type" value="Genomic_DNA"/>
</dbReference>
<dbReference type="PANTHER" id="PTHR43840">
    <property type="entry name" value="MITOCHONDRIAL METAL TRANSPORTER 1-RELATED"/>
    <property type="match status" value="1"/>
</dbReference>
<dbReference type="InterPro" id="IPR058533">
    <property type="entry name" value="Cation_efflux_TM"/>
</dbReference>
<feature type="transmembrane region" description="Helical" evidence="8">
    <location>
        <begin position="128"/>
        <end position="148"/>
    </location>
</feature>
<dbReference type="AlphaFoldDB" id="A0A975GSA2"/>
<gene>
    <name evidence="11" type="ORF">dnm_079190</name>
</gene>
<dbReference type="Proteomes" id="UP000663722">
    <property type="component" value="Chromosome"/>
</dbReference>
<name>A0A975GSA2_9BACT</name>
<dbReference type="Pfam" id="PF16916">
    <property type="entry name" value="ZT_dimer"/>
    <property type="match status" value="1"/>
</dbReference>
<evidence type="ECO:0000256" key="4">
    <source>
        <dbReference type="ARBA" id="ARBA00022692"/>
    </source>
</evidence>
<evidence type="ECO:0000256" key="1">
    <source>
        <dbReference type="ARBA" id="ARBA00004141"/>
    </source>
</evidence>
<accession>A0A975GSA2</accession>
<evidence type="ECO:0000256" key="8">
    <source>
        <dbReference type="SAM" id="Phobius"/>
    </source>
</evidence>
<evidence type="ECO:0000256" key="6">
    <source>
        <dbReference type="ARBA" id="ARBA00023136"/>
    </source>
</evidence>
<keyword evidence="3" id="KW-0813">Transport</keyword>
<evidence type="ECO:0000259" key="9">
    <source>
        <dbReference type="Pfam" id="PF01545"/>
    </source>
</evidence>
<keyword evidence="12" id="KW-1185">Reference proteome</keyword>
<keyword evidence="5 8" id="KW-1133">Transmembrane helix</keyword>
<dbReference type="PANTHER" id="PTHR43840:SF15">
    <property type="entry name" value="MITOCHONDRIAL METAL TRANSPORTER 1-RELATED"/>
    <property type="match status" value="1"/>
</dbReference>
<evidence type="ECO:0000256" key="7">
    <source>
        <dbReference type="SAM" id="MobiDB-lite"/>
    </source>
</evidence>
<feature type="domain" description="Cation efflux protein transmembrane" evidence="9">
    <location>
        <begin position="26"/>
        <end position="217"/>
    </location>
</feature>
<reference evidence="11" key="1">
    <citation type="journal article" date="2021" name="Microb. Physiol.">
        <title>Proteogenomic Insights into the Physiology of Marine, Sulfate-Reducing, Filamentous Desulfonema limicola and Desulfonema magnum.</title>
        <authorList>
            <person name="Schnaars V."/>
            <person name="Wohlbrand L."/>
            <person name="Scheve S."/>
            <person name="Hinrichs C."/>
            <person name="Reinhardt R."/>
            <person name="Rabus R."/>
        </authorList>
    </citation>
    <scope>NUCLEOTIDE SEQUENCE</scope>
    <source>
        <strain evidence="11">4be13</strain>
    </source>
</reference>
<dbReference type="SUPFAM" id="SSF161111">
    <property type="entry name" value="Cation efflux protein transmembrane domain-like"/>
    <property type="match status" value="1"/>
</dbReference>
<dbReference type="GO" id="GO:0015086">
    <property type="term" value="F:cadmium ion transmembrane transporter activity"/>
    <property type="evidence" value="ECO:0007669"/>
    <property type="project" value="TreeGrafter"/>
</dbReference>
<protein>
    <submittedName>
        <fullName evidence="11">Cation diffusion facilitator family transporter</fullName>
    </submittedName>
</protein>
<feature type="transmembrane region" description="Helical" evidence="8">
    <location>
        <begin position="20"/>
        <end position="41"/>
    </location>
</feature>
<feature type="transmembrane region" description="Helical" evidence="8">
    <location>
        <begin position="168"/>
        <end position="189"/>
    </location>
</feature>
<comment type="subcellular location">
    <subcellularLocation>
        <location evidence="1">Membrane</location>
        <topology evidence="1">Multi-pass membrane protein</topology>
    </subcellularLocation>
</comment>
<feature type="transmembrane region" description="Helical" evidence="8">
    <location>
        <begin position="53"/>
        <end position="76"/>
    </location>
</feature>
<dbReference type="GO" id="GO:0006882">
    <property type="term" value="P:intracellular zinc ion homeostasis"/>
    <property type="evidence" value="ECO:0007669"/>
    <property type="project" value="TreeGrafter"/>
</dbReference>
<feature type="compositionally biased region" description="Acidic residues" evidence="7">
    <location>
        <begin position="344"/>
        <end position="355"/>
    </location>
</feature>
<keyword evidence="4 8" id="KW-0812">Transmembrane</keyword>
<dbReference type="InterPro" id="IPR027469">
    <property type="entry name" value="Cation_efflux_TMD_sf"/>
</dbReference>
<evidence type="ECO:0000256" key="2">
    <source>
        <dbReference type="ARBA" id="ARBA00008114"/>
    </source>
</evidence>
<dbReference type="SUPFAM" id="SSF160240">
    <property type="entry name" value="Cation efflux protein cytoplasmic domain-like"/>
    <property type="match status" value="1"/>
</dbReference>
<dbReference type="InterPro" id="IPR050291">
    <property type="entry name" value="CDF_Transporter"/>
</dbReference>
<sequence length="355" mass="39217">MSEQKNHTASSERDQFKARLMAISSSFFISLLLMAGKFYVYQITDSSAVLSDALESIINVVASAFALGSVIFAAIPPDENHPYGHGKIEYFSAGFEGALIILAALGIFKVGISHIMHPRQIPQLESGLLILFGISLINLFLGIMLIRVGKRTRSLALIADGKHIITDVYTSGGVVLGLFLVHLTGLYWMDGIIACLVGLNILVSGGNLVSQSFAGLMDASEPELLESISGLLNENRKDIWIDVHQLRAWRSGNLIHIDFHLILPRYFTLEEAHCESKQVENLINIYFGGTASVLIHMDPCISPDCPICKRRLCELRRGEQKKQIYWNRETLTSQGGAGERLQETEEQPDAMSAEE</sequence>
<organism evidence="11 12">
    <name type="scientific">Desulfonema magnum</name>
    <dbReference type="NCBI Taxonomy" id="45655"/>
    <lineage>
        <taxon>Bacteria</taxon>
        <taxon>Pseudomonadati</taxon>
        <taxon>Thermodesulfobacteriota</taxon>
        <taxon>Desulfobacteria</taxon>
        <taxon>Desulfobacterales</taxon>
        <taxon>Desulfococcaceae</taxon>
        <taxon>Desulfonema</taxon>
    </lineage>
</organism>
<dbReference type="GO" id="GO:0015341">
    <property type="term" value="F:zinc efflux antiporter activity"/>
    <property type="evidence" value="ECO:0007669"/>
    <property type="project" value="TreeGrafter"/>
</dbReference>
<dbReference type="InterPro" id="IPR027470">
    <property type="entry name" value="Cation_efflux_CTD"/>
</dbReference>
<dbReference type="NCBIfam" id="TIGR01297">
    <property type="entry name" value="CDF"/>
    <property type="match status" value="1"/>
</dbReference>
<dbReference type="Gene3D" id="3.30.70.1350">
    <property type="entry name" value="Cation efflux protein, cytoplasmic domain"/>
    <property type="match status" value="1"/>
</dbReference>
<feature type="transmembrane region" description="Helical" evidence="8">
    <location>
        <begin position="88"/>
        <end position="108"/>
    </location>
</feature>
<dbReference type="RefSeq" id="WP_207679450.1">
    <property type="nucleotide sequence ID" value="NZ_CP061800.1"/>
</dbReference>
<dbReference type="KEGG" id="dmm:dnm_079190"/>
<evidence type="ECO:0000256" key="5">
    <source>
        <dbReference type="ARBA" id="ARBA00022989"/>
    </source>
</evidence>
<dbReference type="InterPro" id="IPR036837">
    <property type="entry name" value="Cation_efflux_CTD_sf"/>
</dbReference>
<comment type="similarity">
    <text evidence="2">Belongs to the cation diffusion facilitator (CDF) transporter (TC 2.A.4) family.</text>
</comment>
<evidence type="ECO:0000256" key="3">
    <source>
        <dbReference type="ARBA" id="ARBA00022448"/>
    </source>
</evidence>
<keyword evidence="6 8" id="KW-0472">Membrane</keyword>
<evidence type="ECO:0000259" key="10">
    <source>
        <dbReference type="Pfam" id="PF16916"/>
    </source>
</evidence>
<feature type="region of interest" description="Disordered" evidence="7">
    <location>
        <begin position="331"/>
        <end position="355"/>
    </location>
</feature>
<dbReference type="Gene3D" id="1.20.1510.10">
    <property type="entry name" value="Cation efflux protein transmembrane domain"/>
    <property type="match status" value="1"/>
</dbReference>
<feature type="domain" description="Cation efflux protein cytoplasmic" evidence="10">
    <location>
        <begin position="241"/>
        <end position="300"/>
    </location>
</feature>
<dbReference type="GO" id="GO:0005886">
    <property type="term" value="C:plasma membrane"/>
    <property type="evidence" value="ECO:0007669"/>
    <property type="project" value="TreeGrafter"/>
</dbReference>
<dbReference type="GO" id="GO:0015093">
    <property type="term" value="F:ferrous iron transmembrane transporter activity"/>
    <property type="evidence" value="ECO:0007669"/>
    <property type="project" value="TreeGrafter"/>
</dbReference>
<dbReference type="Pfam" id="PF01545">
    <property type="entry name" value="Cation_efflux"/>
    <property type="match status" value="1"/>
</dbReference>
<proteinExistence type="inferred from homology"/>